<evidence type="ECO:0000313" key="1">
    <source>
        <dbReference type="EMBL" id="HGE67049.1"/>
    </source>
</evidence>
<name>A0A7C3UCZ2_9EURY</name>
<comment type="caution">
    <text evidence="1">The sequence shown here is derived from an EMBL/GenBank/DDBJ whole genome shotgun (WGS) entry which is preliminary data.</text>
</comment>
<accession>A0A7C3UCZ2</accession>
<dbReference type="EMBL" id="DTPI01000037">
    <property type="protein sequence ID" value="HGE67049.1"/>
    <property type="molecule type" value="Genomic_DNA"/>
</dbReference>
<protein>
    <submittedName>
        <fullName evidence="1">Uncharacterized protein</fullName>
    </submittedName>
</protein>
<sequence>MSNQASVAPKFFYLKLGQSKKFTYSDHDIVVTYLSSFPKQIVVVVVDNTEKTFERDLNASPRGIYWRYNNLIFAIKPVVWEFRDGQKIPIYEKTWNTTEIYFEVRLTEVEN</sequence>
<proteinExistence type="predicted"/>
<dbReference type="AlphaFoldDB" id="A0A7C3UCZ2"/>
<reference evidence="1" key="1">
    <citation type="journal article" date="2020" name="mSystems">
        <title>Genome- and Community-Level Interaction Insights into Carbon Utilization and Element Cycling Functions of Hydrothermarchaeota in Hydrothermal Sediment.</title>
        <authorList>
            <person name="Zhou Z."/>
            <person name="Liu Y."/>
            <person name="Xu W."/>
            <person name="Pan J."/>
            <person name="Luo Z.H."/>
            <person name="Li M."/>
        </authorList>
    </citation>
    <scope>NUCLEOTIDE SEQUENCE [LARGE SCALE GENOMIC DNA]</scope>
    <source>
        <strain evidence="1">SpSt-97</strain>
    </source>
</reference>
<gene>
    <name evidence="1" type="ORF">ENX77_08065</name>
</gene>
<organism evidence="1">
    <name type="scientific">Geoglobus ahangari</name>
    <dbReference type="NCBI Taxonomy" id="113653"/>
    <lineage>
        <taxon>Archaea</taxon>
        <taxon>Methanobacteriati</taxon>
        <taxon>Methanobacteriota</taxon>
        <taxon>Archaeoglobi</taxon>
        <taxon>Archaeoglobales</taxon>
        <taxon>Archaeoglobaceae</taxon>
        <taxon>Geoglobus</taxon>
    </lineage>
</organism>